<keyword evidence="2" id="KW-1185">Reference proteome</keyword>
<feature type="signal peptide" evidence="1">
    <location>
        <begin position="1"/>
        <end position="22"/>
    </location>
</feature>
<dbReference type="AlphaFoldDB" id="A0A1I7TFX5"/>
<dbReference type="STRING" id="1561998.A0A1I7TFX5"/>
<accession>A0A1I7TFX5</accession>
<organism evidence="2 3">
    <name type="scientific">Caenorhabditis tropicalis</name>
    <dbReference type="NCBI Taxonomy" id="1561998"/>
    <lineage>
        <taxon>Eukaryota</taxon>
        <taxon>Metazoa</taxon>
        <taxon>Ecdysozoa</taxon>
        <taxon>Nematoda</taxon>
        <taxon>Chromadorea</taxon>
        <taxon>Rhabditida</taxon>
        <taxon>Rhabditina</taxon>
        <taxon>Rhabditomorpha</taxon>
        <taxon>Rhabditoidea</taxon>
        <taxon>Rhabditidae</taxon>
        <taxon>Peloderinae</taxon>
        <taxon>Caenorhabditis</taxon>
    </lineage>
</organism>
<dbReference type="WBParaSite" id="Csp11.Scaffold605.g5548.t2">
    <property type="protein sequence ID" value="Csp11.Scaffold605.g5548.t2"/>
    <property type="gene ID" value="Csp11.Scaffold605.g5548"/>
</dbReference>
<keyword evidence="1" id="KW-0732">Signal</keyword>
<evidence type="ECO:0000313" key="2">
    <source>
        <dbReference type="Proteomes" id="UP000095282"/>
    </source>
</evidence>
<proteinExistence type="predicted"/>
<feature type="chain" id="PRO_5009307454" evidence="1">
    <location>
        <begin position="23"/>
        <end position="107"/>
    </location>
</feature>
<reference evidence="3" key="1">
    <citation type="submission" date="2016-11" db="UniProtKB">
        <authorList>
            <consortium name="WormBaseParasite"/>
        </authorList>
    </citation>
    <scope>IDENTIFICATION</scope>
</reference>
<evidence type="ECO:0000313" key="3">
    <source>
        <dbReference type="WBParaSite" id="Csp11.Scaffold605.g5548.t2"/>
    </source>
</evidence>
<name>A0A1I7TFX5_9PELO</name>
<sequence length="107" mass="12075">MCTWEMMLLSALCSYCLRPAKCKFFDLYPGNDVVATTAHDTTSSRLPSFSRRDFYAVEYEPRIAGVILEPPLRTSQEISAELNKINTDDSTAPVSHFDDNFDSLSQI</sequence>
<evidence type="ECO:0000256" key="1">
    <source>
        <dbReference type="SAM" id="SignalP"/>
    </source>
</evidence>
<dbReference type="Proteomes" id="UP000095282">
    <property type="component" value="Unplaced"/>
</dbReference>
<protein>
    <submittedName>
        <fullName evidence="3">AGC-kinase C-terminal domain-containing protein</fullName>
    </submittedName>
</protein>
<dbReference type="eggNOG" id="KOG2641">
    <property type="taxonomic scope" value="Eukaryota"/>
</dbReference>